<protein>
    <submittedName>
        <fullName evidence="2">Uncharacterized protein</fullName>
    </submittedName>
</protein>
<organism evidence="2 3">
    <name type="scientific">Sphagnum troendelagicum</name>
    <dbReference type="NCBI Taxonomy" id="128251"/>
    <lineage>
        <taxon>Eukaryota</taxon>
        <taxon>Viridiplantae</taxon>
        <taxon>Streptophyta</taxon>
        <taxon>Embryophyta</taxon>
        <taxon>Bryophyta</taxon>
        <taxon>Sphagnophytina</taxon>
        <taxon>Sphagnopsida</taxon>
        <taxon>Sphagnales</taxon>
        <taxon>Sphagnaceae</taxon>
        <taxon>Sphagnum</taxon>
    </lineage>
</organism>
<evidence type="ECO:0000313" key="3">
    <source>
        <dbReference type="Proteomes" id="UP001497512"/>
    </source>
</evidence>
<accession>A0ABP0U3Q4</accession>
<sequence>MWYSSRLFRRRPQRRRAARKCVCVNRCGPEKLGQDKNIRAVGVRIARWRGVVVEEEEDDDRRFVDRDCEQQGGQCLIDLGVYFSSPAGDIGPMQRGAGSGENNLDRSGMVEQQH</sequence>
<evidence type="ECO:0000313" key="2">
    <source>
        <dbReference type="EMBL" id="CAK9211817.1"/>
    </source>
</evidence>
<feature type="region of interest" description="Disordered" evidence="1">
    <location>
        <begin position="90"/>
        <end position="114"/>
    </location>
</feature>
<dbReference type="Proteomes" id="UP001497512">
    <property type="component" value="Chromosome 18"/>
</dbReference>
<proteinExistence type="predicted"/>
<reference evidence="2" key="1">
    <citation type="submission" date="2024-02" db="EMBL/GenBank/DDBJ databases">
        <authorList>
            <consortium name="ELIXIR-Norway"/>
            <consortium name="Elixir Norway"/>
        </authorList>
    </citation>
    <scope>NUCLEOTIDE SEQUENCE</scope>
</reference>
<evidence type="ECO:0000256" key="1">
    <source>
        <dbReference type="SAM" id="MobiDB-lite"/>
    </source>
</evidence>
<name>A0ABP0U3Q4_9BRYO</name>
<gene>
    <name evidence="2" type="ORF">CSSPTR1EN2_LOCUS11047</name>
</gene>
<dbReference type="EMBL" id="OZ019910">
    <property type="protein sequence ID" value="CAK9211817.1"/>
    <property type="molecule type" value="Genomic_DNA"/>
</dbReference>
<keyword evidence="3" id="KW-1185">Reference proteome</keyword>